<dbReference type="OrthoDB" id="116812at2"/>
<gene>
    <name evidence="2" type="ORF">EG19_03715</name>
</gene>
<dbReference type="PROSITE" id="PS50853">
    <property type="entry name" value="FN3"/>
    <property type="match status" value="1"/>
</dbReference>
<dbReference type="AlphaFoldDB" id="A0A062XZS8"/>
<protein>
    <recommendedName>
        <fullName evidence="1">Fibronectin type-III domain-containing protein</fullName>
    </recommendedName>
</protein>
<keyword evidence="3" id="KW-1185">Reference proteome</keyword>
<dbReference type="InterPro" id="IPR013783">
    <property type="entry name" value="Ig-like_fold"/>
</dbReference>
<evidence type="ECO:0000313" key="2">
    <source>
        <dbReference type="EMBL" id="KDA54919.1"/>
    </source>
</evidence>
<feature type="domain" description="Fibronectin type-III" evidence="1">
    <location>
        <begin position="165"/>
        <end position="253"/>
    </location>
</feature>
<evidence type="ECO:0000313" key="3">
    <source>
        <dbReference type="Proteomes" id="UP000027284"/>
    </source>
</evidence>
<dbReference type="STRING" id="1312852.EG19_03715"/>
<dbReference type="Gene3D" id="2.60.40.10">
    <property type="entry name" value="Immunoglobulins"/>
    <property type="match status" value="2"/>
</dbReference>
<reference evidence="2 3" key="1">
    <citation type="submission" date="2014-04" db="EMBL/GenBank/DDBJ databases">
        <title>The Genome Sequence of Thermoanaerobaculum aquaticum MP-01, The First Cultivated Group 23 Acidobacterium.</title>
        <authorList>
            <person name="Stamps B.W."/>
            <person name="Losey N.A."/>
            <person name="Lawson P.A."/>
            <person name="Stevenson B.S."/>
        </authorList>
    </citation>
    <scope>NUCLEOTIDE SEQUENCE [LARGE SCALE GENOMIC DNA]</scope>
    <source>
        <strain evidence="2 3">MP-01</strain>
    </source>
</reference>
<dbReference type="Proteomes" id="UP000027284">
    <property type="component" value="Unassembled WGS sequence"/>
</dbReference>
<dbReference type="EMBL" id="JMFG01000002">
    <property type="protein sequence ID" value="KDA54919.1"/>
    <property type="molecule type" value="Genomic_DNA"/>
</dbReference>
<dbReference type="InterPro" id="IPR003961">
    <property type="entry name" value="FN3_dom"/>
</dbReference>
<comment type="caution">
    <text evidence="2">The sequence shown here is derived from an EMBL/GenBank/DDBJ whole genome shotgun (WGS) entry which is preliminary data.</text>
</comment>
<sequence>MRRALLLLLVLLAACGRKGPPLPPLREVPETTTDLVASQEENEVVLRWSYPALTRSGQPLRDLEAVEVWLTEVPPGQEKSLEGPQAVELKRQLILGRGKQVARLSGKALEAATRGSTLEYRESAVLPAGQAAPTLLYAVRSRRAKGGVSDFSNVVSFQVQSPPPPPSNLQAQPLAEGVALSWEAPAEASFRVERKEEKGSWQVLAENLAAPRYLDTTAQQGARYAYRVRTTVRQVTGPASPEVAVDYRDTFPPPVPSNLVCLPEPGRVVLRWDPGAEEGVRFKVFRRLGEGSWQHLSDDWASASYVDENPPTGELTYAVKAFDRQGNESAEATCTARGGS</sequence>
<dbReference type="PROSITE" id="PS51257">
    <property type="entry name" value="PROKAR_LIPOPROTEIN"/>
    <property type="match status" value="1"/>
</dbReference>
<organism evidence="2 3">
    <name type="scientific">Thermoanaerobaculum aquaticum</name>
    <dbReference type="NCBI Taxonomy" id="1312852"/>
    <lineage>
        <taxon>Bacteria</taxon>
        <taxon>Pseudomonadati</taxon>
        <taxon>Acidobacteriota</taxon>
        <taxon>Thermoanaerobaculia</taxon>
        <taxon>Thermoanaerobaculales</taxon>
        <taxon>Thermoanaerobaculaceae</taxon>
        <taxon>Thermoanaerobaculum</taxon>
    </lineage>
</organism>
<proteinExistence type="predicted"/>
<accession>A0A062XZS8</accession>
<dbReference type="InterPro" id="IPR036116">
    <property type="entry name" value="FN3_sf"/>
</dbReference>
<evidence type="ECO:0000259" key="1">
    <source>
        <dbReference type="PROSITE" id="PS50853"/>
    </source>
</evidence>
<name>A0A062XZS8_9BACT</name>
<dbReference type="RefSeq" id="WP_038046280.1">
    <property type="nucleotide sequence ID" value="NZ_JMFG01000002.1"/>
</dbReference>
<dbReference type="SUPFAM" id="SSF49265">
    <property type="entry name" value="Fibronectin type III"/>
    <property type="match status" value="2"/>
</dbReference>
<dbReference type="SMART" id="SM00060">
    <property type="entry name" value="FN3"/>
    <property type="match status" value="2"/>
</dbReference>